<reference evidence="2" key="1">
    <citation type="submission" date="2021-03" db="EMBL/GenBank/DDBJ databases">
        <title>Antimicrobial resistance genes in bacteria isolated from Japanese honey, and their potential for conferring macrolide and lincosamide resistance in the American foulbrood pathogen Paenibacillus larvae.</title>
        <authorList>
            <person name="Okamoto M."/>
            <person name="Kumagai M."/>
            <person name="Kanamori H."/>
            <person name="Takamatsu D."/>
        </authorList>
    </citation>
    <scope>NUCLEOTIDE SEQUENCE</scope>
    <source>
        <strain evidence="2">J40TS1</strain>
    </source>
</reference>
<organism evidence="2 3">
    <name type="scientific">Paenibacillus montaniterrae</name>
    <dbReference type="NCBI Taxonomy" id="429341"/>
    <lineage>
        <taxon>Bacteria</taxon>
        <taxon>Bacillati</taxon>
        <taxon>Bacillota</taxon>
        <taxon>Bacilli</taxon>
        <taxon>Bacillales</taxon>
        <taxon>Paenibacillaceae</taxon>
        <taxon>Paenibacillus</taxon>
    </lineage>
</organism>
<dbReference type="RefSeq" id="WP_213515387.1">
    <property type="nucleotide sequence ID" value="NZ_BOSE01000004.1"/>
</dbReference>
<keyword evidence="3" id="KW-1185">Reference proteome</keyword>
<proteinExistence type="predicted"/>
<gene>
    <name evidence="2" type="ORF">J40TS1_24310</name>
</gene>
<protein>
    <submittedName>
        <fullName evidence="2">Uncharacterized protein</fullName>
    </submittedName>
</protein>
<evidence type="ECO:0000313" key="2">
    <source>
        <dbReference type="EMBL" id="GIP16789.1"/>
    </source>
</evidence>
<comment type="caution">
    <text evidence="2">The sequence shown here is derived from an EMBL/GenBank/DDBJ whole genome shotgun (WGS) entry which is preliminary data.</text>
</comment>
<dbReference type="AlphaFoldDB" id="A0A919YRC2"/>
<name>A0A919YRC2_9BACL</name>
<feature type="region of interest" description="Disordered" evidence="1">
    <location>
        <begin position="48"/>
        <end position="73"/>
    </location>
</feature>
<dbReference type="Proteomes" id="UP000683139">
    <property type="component" value="Unassembled WGS sequence"/>
</dbReference>
<evidence type="ECO:0000256" key="1">
    <source>
        <dbReference type="SAM" id="MobiDB-lite"/>
    </source>
</evidence>
<dbReference type="EMBL" id="BOSE01000004">
    <property type="protein sequence ID" value="GIP16789.1"/>
    <property type="molecule type" value="Genomic_DNA"/>
</dbReference>
<accession>A0A919YRC2</accession>
<evidence type="ECO:0000313" key="3">
    <source>
        <dbReference type="Proteomes" id="UP000683139"/>
    </source>
</evidence>
<sequence length="73" mass="8379">MRTIQTLEEALARVEDLFQKCDERDESLLAYMRQLAAENEQLKRSVHKLRASKGIKGTTTSSMHSKLTDALRE</sequence>